<evidence type="ECO:0000313" key="2">
    <source>
        <dbReference type="Proteomes" id="UP000694864"/>
    </source>
</evidence>
<protein>
    <submittedName>
        <fullName evidence="3">Uncharacterized protein LOC104731015</fullName>
    </submittedName>
</protein>
<organism evidence="2 3">
    <name type="scientific">Camelina sativa</name>
    <name type="common">False flax</name>
    <name type="synonym">Myagrum sativum</name>
    <dbReference type="NCBI Taxonomy" id="90675"/>
    <lineage>
        <taxon>Eukaryota</taxon>
        <taxon>Viridiplantae</taxon>
        <taxon>Streptophyta</taxon>
        <taxon>Embryophyta</taxon>
        <taxon>Tracheophyta</taxon>
        <taxon>Spermatophyta</taxon>
        <taxon>Magnoliopsida</taxon>
        <taxon>eudicotyledons</taxon>
        <taxon>Gunneridae</taxon>
        <taxon>Pentapetalae</taxon>
        <taxon>rosids</taxon>
        <taxon>malvids</taxon>
        <taxon>Brassicales</taxon>
        <taxon>Brassicaceae</taxon>
        <taxon>Camelineae</taxon>
        <taxon>Camelina</taxon>
    </lineage>
</organism>
<proteinExistence type="predicted"/>
<feature type="region of interest" description="Disordered" evidence="1">
    <location>
        <begin position="50"/>
        <end position="81"/>
    </location>
</feature>
<keyword evidence="2" id="KW-1185">Reference proteome</keyword>
<sequence>MRRRGKEEDEVELLLQAAQDEMILKLSVDSHASRSSSDYLDPDLHSRFLALKSQKTKTKDHHQKRRPRSPTKSKDVTEETPEDLMLRFSALKKTSLPSASSSSSVSKPVLLQDEIGEDAEVEKLIQWAIDAARLDPSPPSDDDDNQSSDDDDDEDDSTRVVKR</sequence>
<dbReference type="Proteomes" id="UP000694864">
    <property type="component" value="Chromosome 12"/>
</dbReference>
<name>A0ABM0UZH2_CAMSA</name>
<dbReference type="GeneID" id="104731015"/>
<dbReference type="RefSeq" id="XP_010448571.1">
    <property type="nucleotide sequence ID" value="XM_010450269.2"/>
</dbReference>
<evidence type="ECO:0000256" key="1">
    <source>
        <dbReference type="SAM" id="MobiDB-lite"/>
    </source>
</evidence>
<accession>A0ABM0UZH2</accession>
<gene>
    <name evidence="3" type="primary">LOC104731015</name>
</gene>
<evidence type="ECO:0000313" key="3">
    <source>
        <dbReference type="RefSeq" id="XP_010448571.1"/>
    </source>
</evidence>
<reference evidence="2" key="1">
    <citation type="journal article" date="2014" name="Nat. Commun.">
        <title>The emerging biofuel crop Camelina sativa retains a highly undifferentiated hexaploid genome structure.</title>
        <authorList>
            <person name="Kagale S."/>
            <person name="Koh C."/>
            <person name="Nixon J."/>
            <person name="Bollina V."/>
            <person name="Clarke W.E."/>
            <person name="Tuteja R."/>
            <person name="Spillane C."/>
            <person name="Robinson S.J."/>
            <person name="Links M.G."/>
            <person name="Clarke C."/>
            <person name="Higgins E.E."/>
            <person name="Huebert T."/>
            <person name="Sharpe A.G."/>
            <person name="Parkin I.A."/>
        </authorList>
    </citation>
    <scope>NUCLEOTIDE SEQUENCE [LARGE SCALE GENOMIC DNA]</scope>
    <source>
        <strain evidence="2">cv. DH55</strain>
    </source>
</reference>
<feature type="compositionally biased region" description="Acidic residues" evidence="1">
    <location>
        <begin position="140"/>
        <end position="156"/>
    </location>
</feature>
<feature type="compositionally biased region" description="Basic residues" evidence="1">
    <location>
        <begin position="54"/>
        <end position="71"/>
    </location>
</feature>
<feature type="region of interest" description="Disordered" evidence="1">
    <location>
        <begin position="130"/>
        <end position="163"/>
    </location>
</feature>
<reference evidence="3" key="2">
    <citation type="submission" date="2025-08" db="UniProtKB">
        <authorList>
            <consortium name="RefSeq"/>
        </authorList>
    </citation>
    <scope>IDENTIFICATION</scope>
    <source>
        <tissue evidence="3">Leaf</tissue>
    </source>
</reference>